<keyword evidence="2" id="KW-1185">Reference proteome</keyword>
<sequence>MSNNLSLKNIMDANKLLGPNFVDWFCNLRIILKQEKKLYVLDNTIPQKPDVNANDEVCERYQCHINDVEQVTYVMLASMSPEFQKQYENMNAPTIILHLKELFGQLGFVMDHEFNVDLILQSLTPNFSQFVMNYNMNQRDVTLLEVLNTLKTAEECLKKEANSIIIANSSKSKKKCYKKNKKQKTFVTKVKSTGSVKK</sequence>
<comment type="caution">
    <text evidence="1">The sequence shown here is derived from an EMBL/GenBank/DDBJ whole genome shotgun (WGS) entry which is preliminary data.</text>
</comment>
<reference evidence="1 2" key="1">
    <citation type="submission" date="2021-09" db="EMBL/GenBank/DDBJ databases">
        <title>Genomic insights and catalytic innovation underlie evolution of tropane alkaloids biosynthesis.</title>
        <authorList>
            <person name="Wang Y.-J."/>
            <person name="Tian T."/>
            <person name="Huang J.-P."/>
            <person name="Huang S.-X."/>
        </authorList>
    </citation>
    <scope>NUCLEOTIDE SEQUENCE [LARGE SCALE GENOMIC DNA]</scope>
    <source>
        <strain evidence="1">KIB-2018</strain>
        <tissue evidence="1">Leaf</tissue>
    </source>
</reference>
<accession>A0AAV8TSB6</accession>
<dbReference type="Proteomes" id="UP001159364">
    <property type="component" value="Linkage Group LG04"/>
</dbReference>
<name>A0AAV8TSB6_9ROSI</name>
<evidence type="ECO:0000313" key="2">
    <source>
        <dbReference type="Proteomes" id="UP001159364"/>
    </source>
</evidence>
<gene>
    <name evidence="1" type="ORF">K2173_023698</name>
</gene>
<proteinExistence type="predicted"/>
<organism evidence="1 2">
    <name type="scientific">Erythroxylum novogranatense</name>
    <dbReference type="NCBI Taxonomy" id="1862640"/>
    <lineage>
        <taxon>Eukaryota</taxon>
        <taxon>Viridiplantae</taxon>
        <taxon>Streptophyta</taxon>
        <taxon>Embryophyta</taxon>
        <taxon>Tracheophyta</taxon>
        <taxon>Spermatophyta</taxon>
        <taxon>Magnoliopsida</taxon>
        <taxon>eudicotyledons</taxon>
        <taxon>Gunneridae</taxon>
        <taxon>Pentapetalae</taxon>
        <taxon>rosids</taxon>
        <taxon>fabids</taxon>
        <taxon>Malpighiales</taxon>
        <taxon>Erythroxylaceae</taxon>
        <taxon>Erythroxylum</taxon>
    </lineage>
</organism>
<evidence type="ECO:0008006" key="3">
    <source>
        <dbReference type="Google" id="ProtNLM"/>
    </source>
</evidence>
<dbReference type="EMBL" id="JAIWQS010000004">
    <property type="protein sequence ID" value="KAJ8768794.1"/>
    <property type="molecule type" value="Genomic_DNA"/>
</dbReference>
<dbReference type="AlphaFoldDB" id="A0AAV8TSB6"/>
<evidence type="ECO:0000313" key="1">
    <source>
        <dbReference type="EMBL" id="KAJ8768794.1"/>
    </source>
</evidence>
<protein>
    <recommendedName>
        <fullName evidence="3">Retrovirus-related Pol polyprotein from transposon TNT 1-94</fullName>
    </recommendedName>
</protein>